<keyword evidence="3" id="KW-1185">Reference proteome</keyword>
<dbReference type="AlphaFoldDB" id="A0A433CZL8"/>
<gene>
    <name evidence="2" type="ORF">BC936DRAFT_150043</name>
</gene>
<proteinExistence type="predicted"/>
<evidence type="ECO:0000256" key="1">
    <source>
        <dbReference type="SAM" id="MobiDB-lite"/>
    </source>
</evidence>
<evidence type="ECO:0000313" key="3">
    <source>
        <dbReference type="Proteomes" id="UP000268093"/>
    </source>
</evidence>
<dbReference type="Proteomes" id="UP000268093">
    <property type="component" value="Unassembled WGS sequence"/>
</dbReference>
<sequence>MTLSTCKYAAKNLYSAVICNMQYCSSPHLVHYGKTDIIQKVKHAKVELTEIELTEIELTKVKCAKVELPEIKITEIELTEAHREGVGIDRNDNESENDEDINADDEANTEIFNNKNITIGLTILDAISPSSNYSERFFDGNHKLTSICHKAFLTVTP</sequence>
<reference evidence="2 3" key="1">
    <citation type="journal article" date="2018" name="New Phytol.">
        <title>Phylogenomics of Endogonaceae and evolution of mycorrhizas within Mucoromycota.</title>
        <authorList>
            <person name="Chang Y."/>
            <person name="Desiro A."/>
            <person name="Na H."/>
            <person name="Sandor L."/>
            <person name="Lipzen A."/>
            <person name="Clum A."/>
            <person name="Barry K."/>
            <person name="Grigoriev I.V."/>
            <person name="Martin F.M."/>
            <person name="Stajich J.E."/>
            <person name="Smith M.E."/>
            <person name="Bonito G."/>
            <person name="Spatafora J.W."/>
        </authorList>
    </citation>
    <scope>NUCLEOTIDE SEQUENCE [LARGE SCALE GENOMIC DNA]</scope>
    <source>
        <strain evidence="2 3">GMNB39</strain>
    </source>
</reference>
<comment type="caution">
    <text evidence="2">The sequence shown here is derived from an EMBL/GenBank/DDBJ whole genome shotgun (WGS) entry which is preliminary data.</text>
</comment>
<feature type="region of interest" description="Disordered" evidence="1">
    <location>
        <begin position="85"/>
        <end position="104"/>
    </location>
</feature>
<dbReference type="EMBL" id="RBNI01009785">
    <property type="protein sequence ID" value="RUP44025.1"/>
    <property type="molecule type" value="Genomic_DNA"/>
</dbReference>
<name>A0A433CZL8_9FUNG</name>
<evidence type="ECO:0000313" key="2">
    <source>
        <dbReference type="EMBL" id="RUP44025.1"/>
    </source>
</evidence>
<accession>A0A433CZL8</accession>
<protein>
    <submittedName>
        <fullName evidence="2">Uncharacterized protein</fullName>
    </submittedName>
</protein>
<feature type="compositionally biased region" description="Acidic residues" evidence="1">
    <location>
        <begin position="94"/>
        <end position="104"/>
    </location>
</feature>
<organism evidence="2 3">
    <name type="scientific">Jimgerdemannia flammicorona</name>
    <dbReference type="NCBI Taxonomy" id="994334"/>
    <lineage>
        <taxon>Eukaryota</taxon>
        <taxon>Fungi</taxon>
        <taxon>Fungi incertae sedis</taxon>
        <taxon>Mucoromycota</taxon>
        <taxon>Mucoromycotina</taxon>
        <taxon>Endogonomycetes</taxon>
        <taxon>Endogonales</taxon>
        <taxon>Endogonaceae</taxon>
        <taxon>Jimgerdemannia</taxon>
    </lineage>
</organism>